<dbReference type="OrthoDB" id="3220614at2759"/>
<dbReference type="RefSeq" id="XP_041158054.1">
    <property type="nucleotide sequence ID" value="XM_041306921.1"/>
</dbReference>
<dbReference type="Pfam" id="PF20414">
    <property type="entry name" value="DUF6698"/>
    <property type="match status" value="1"/>
</dbReference>
<evidence type="ECO:0000256" key="1">
    <source>
        <dbReference type="SAM" id="MobiDB-lite"/>
    </source>
</evidence>
<feature type="region of interest" description="Disordered" evidence="1">
    <location>
        <begin position="100"/>
        <end position="258"/>
    </location>
</feature>
<protein>
    <submittedName>
        <fullName evidence="2">Uncharacterized protein</fullName>
    </submittedName>
</protein>
<keyword evidence="3" id="KW-1185">Reference proteome</keyword>
<feature type="compositionally biased region" description="Basic residues" evidence="1">
    <location>
        <begin position="227"/>
        <end position="240"/>
    </location>
</feature>
<sequence>MAHLSGQILNLGLSKNIWTEVDGDFKYRNFYHNIVEFIEDLPDDDREQLFKDWNMKLFKNEDGREVGKHDVDDSVPSSARDGGSDLACLHVQMAAHNAAVKTRTATDSEHPTAPATAHPPPAQENIPRTPPASFSPARNILTPCPVPRPRPIPQPAKTPTHPVGAREDSPVPERAPLLSSPTCNIPVPSEPGSPSPEPAPSKPVLQAHSDASGSELTESDEEEQHQAKQKAPAKRKRKSKAAAPVRKPAARSTKKQKK</sequence>
<feature type="compositionally biased region" description="Pro residues" evidence="1">
    <location>
        <begin position="188"/>
        <end position="201"/>
    </location>
</feature>
<evidence type="ECO:0000313" key="2">
    <source>
        <dbReference type="EMBL" id="KAG1791169.1"/>
    </source>
</evidence>
<dbReference type="GeneID" id="64600685"/>
<accession>A0A9P7DFW7</accession>
<gene>
    <name evidence="2" type="ORF">HD556DRAFT_1445425</name>
</gene>
<dbReference type="Proteomes" id="UP000719766">
    <property type="component" value="Unassembled WGS sequence"/>
</dbReference>
<feature type="compositionally biased region" description="Basic residues" evidence="1">
    <location>
        <begin position="248"/>
        <end position="258"/>
    </location>
</feature>
<dbReference type="EMBL" id="JABBWE010000044">
    <property type="protein sequence ID" value="KAG1791169.1"/>
    <property type="molecule type" value="Genomic_DNA"/>
</dbReference>
<proteinExistence type="predicted"/>
<name>A0A9P7DFW7_9AGAM</name>
<reference evidence="2" key="1">
    <citation type="journal article" date="2020" name="New Phytol.">
        <title>Comparative genomics reveals dynamic genome evolution in host specialist ectomycorrhizal fungi.</title>
        <authorList>
            <person name="Lofgren L.A."/>
            <person name="Nguyen N.H."/>
            <person name="Vilgalys R."/>
            <person name="Ruytinx J."/>
            <person name="Liao H.L."/>
            <person name="Branco S."/>
            <person name="Kuo A."/>
            <person name="LaButti K."/>
            <person name="Lipzen A."/>
            <person name="Andreopoulos W."/>
            <person name="Pangilinan J."/>
            <person name="Riley R."/>
            <person name="Hundley H."/>
            <person name="Na H."/>
            <person name="Barry K."/>
            <person name="Grigoriev I.V."/>
            <person name="Stajich J.E."/>
            <person name="Kennedy P.G."/>
        </authorList>
    </citation>
    <scope>NUCLEOTIDE SEQUENCE</scope>
    <source>
        <strain evidence="2">S12</strain>
    </source>
</reference>
<feature type="compositionally biased region" description="Pro residues" evidence="1">
    <location>
        <begin position="144"/>
        <end position="156"/>
    </location>
</feature>
<organism evidence="2 3">
    <name type="scientific">Suillus plorans</name>
    <dbReference type="NCBI Taxonomy" id="116603"/>
    <lineage>
        <taxon>Eukaryota</taxon>
        <taxon>Fungi</taxon>
        <taxon>Dikarya</taxon>
        <taxon>Basidiomycota</taxon>
        <taxon>Agaricomycotina</taxon>
        <taxon>Agaricomycetes</taxon>
        <taxon>Agaricomycetidae</taxon>
        <taxon>Boletales</taxon>
        <taxon>Suillineae</taxon>
        <taxon>Suillaceae</taxon>
        <taxon>Suillus</taxon>
    </lineage>
</organism>
<evidence type="ECO:0000313" key="3">
    <source>
        <dbReference type="Proteomes" id="UP000719766"/>
    </source>
</evidence>
<comment type="caution">
    <text evidence="2">The sequence shown here is derived from an EMBL/GenBank/DDBJ whole genome shotgun (WGS) entry which is preliminary data.</text>
</comment>
<dbReference type="InterPro" id="IPR046521">
    <property type="entry name" value="DUF6698"/>
</dbReference>
<dbReference type="AlphaFoldDB" id="A0A9P7DFW7"/>